<comment type="catalytic activity">
    <reaction evidence="5">
        <text>uridine(32) in tRNA + S-adenosyl-L-methionine = 2'-O-methyluridine(32) in tRNA + S-adenosyl-L-homocysteine + H(+)</text>
        <dbReference type="Rhea" id="RHEA:42936"/>
        <dbReference type="Rhea" id="RHEA-COMP:10107"/>
        <dbReference type="Rhea" id="RHEA-COMP:10290"/>
        <dbReference type="ChEBI" id="CHEBI:15378"/>
        <dbReference type="ChEBI" id="CHEBI:57856"/>
        <dbReference type="ChEBI" id="CHEBI:59789"/>
        <dbReference type="ChEBI" id="CHEBI:65315"/>
        <dbReference type="ChEBI" id="CHEBI:74478"/>
        <dbReference type="EC" id="2.1.1.200"/>
    </reaction>
</comment>
<dbReference type="SUPFAM" id="SSF75217">
    <property type="entry name" value="alpha/beta knot"/>
    <property type="match status" value="1"/>
</dbReference>
<proteinExistence type="inferred from homology"/>
<gene>
    <name evidence="5" type="primary">trmJ</name>
    <name evidence="7" type="ORF">SAMN05216326_12219</name>
</gene>
<dbReference type="EC" id="2.1.1.200" evidence="5"/>
<dbReference type="PANTHER" id="PTHR42786">
    <property type="entry name" value="TRNA/RRNA METHYLTRANSFERASE"/>
    <property type="match status" value="1"/>
</dbReference>
<organism evidence="7 8">
    <name type="scientific">Nitrosomonas marina</name>
    <dbReference type="NCBI Taxonomy" id="917"/>
    <lineage>
        <taxon>Bacteria</taxon>
        <taxon>Pseudomonadati</taxon>
        <taxon>Pseudomonadota</taxon>
        <taxon>Betaproteobacteria</taxon>
        <taxon>Nitrosomonadales</taxon>
        <taxon>Nitrosomonadaceae</taxon>
        <taxon>Nitrosomonas</taxon>
    </lineage>
</organism>
<name>A0A1I0DSL4_9PROT</name>
<dbReference type="GO" id="GO:0003723">
    <property type="term" value="F:RNA binding"/>
    <property type="evidence" value="ECO:0007669"/>
    <property type="project" value="InterPro"/>
</dbReference>
<dbReference type="InterPro" id="IPR001537">
    <property type="entry name" value="SpoU_MeTrfase"/>
</dbReference>
<dbReference type="GO" id="GO:0005829">
    <property type="term" value="C:cytosol"/>
    <property type="evidence" value="ECO:0007669"/>
    <property type="project" value="TreeGrafter"/>
</dbReference>
<dbReference type="EMBL" id="FOIA01000022">
    <property type="protein sequence ID" value="SET35200.1"/>
    <property type="molecule type" value="Genomic_DNA"/>
</dbReference>
<dbReference type="CDD" id="cd18093">
    <property type="entry name" value="SpoU-like_TrmJ"/>
    <property type="match status" value="1"/>
</dbReference>
<comment type="subcellular location">
    <subcellularLocation>
        <location evidence="5">Cytoplasm</location>
    </subcellularLocation>
</comment>
<protein>
    <recommendedName>
        <fullName evidence="5">tRNA (cytidine/uridine-2'-O-)-methyltransferase TrmJ</fullName>
        <ecNumber evidence="5">2.1.1.200</ecNumber>
    </recommendedName>
    <alternativeName>
        <fullName evidence="5">tRNA (cytidine(32)/uridine(32)-2'-O)-methyltransferase</fullName>
    </alternativeName>
    <alternativeName>
        <fullName evidence="5">tRNA Cm32/Um32 methyltransferase</fullName>
    </alternativeName>
</protein>
<dbReference type="AlphaFoldDB" id="A0A1I0DSL4"/>
<comment type="catalytic activity">
    <reaction evidence="5">
        <text>cytidine(32) in tRNA + S-adenosyl-L-methionine = 2'-O-methylcytidine(32) in tRNA + S-adenosyl-L-homocysteine + H(+)</text>
        <dbReference type="Rhea" id="RHEA:42932"/>
        <dbReference type="Rhea" id="RHEA-COMP:10288"/>
        <dbReference type="Rhea" id="RHEA-COMP:10289"/>
        <dbReference type="ChEBI" id="CHEBI:15378"/>
        <dbReference type="ChEBI" id="CHEBI:57856"/>
        <dbReference type="ChEBI" id="CHEBI:59789"/>
        <dbReference type="ChEBI" id="CHEBI:74495"/>
        <dbReference type="ChEBI" id="CHEBI:82748"/>
        <dbReference type="EC" id="2.1.1.200"/>
    </reaction>
</comment>
<evidence type="ECO:0000313" key="8">
    <source>
        <dbReference type="Proteomes" id="UP000199345"/>
    </source>
</evidence>
<dbReference type="GO" id="GO:0106339">
    <property type="term" value="F:tRNA (cytidine(32)-2'-O)-methyltransferase activity"/>
    <property type="evidence" value="ECO:0007669"/>
    <property type="project" value="RHEA"/>
</dbReference>
<dbReference type="Gene3D" id="1.10.8.590">
    <property type="match status" value="1"/>
</dbReference>
<dbReference type="RefSeq" id="WP_090659425.1">
    <property type="nucleotide sequence ID" value="NZ_FOIA01000022.1"/>
</dbReference>
<keyword evidence="5" id="KW-0819">tRNA processing</keyword>
<keyword evidence="4 5" id="KW-0949">S-adenosyl-L-methionine</keyword>
<keyword evidence="5" id="KW-0963">Cytoplasm</keyword>
<dbReference type="InterPro" id="IPR029026">
    <property type="entry name" value="tRNA_m1G_MTases_N"/>
</dbReference>
<evidence type="ECO:0000259" key="6">
    <source>
        <dbReference type="Pfam" id="PF00588"/>
    </source>
</evidence>
<dbReference type="Proteomes" id="UP000199345">
    <property type="component" value="Unassembled WGS sequence"/>
</dbReference>
<feature type="domain" description="tRNA/rRNA methyltransferase SpoU type" evidence="6">
    <location>
        <begin position="9"/>
        <end position="158"/>
    </location>
</feature>
<sequence>MNASPLDNIRIVLSHTSHAGNIGAAARAMKTMGLRSLYLVNPVSFPDKEADIRAVSARDLLGRARVFNTIDEALEDTVFAAALTSRSRELEHETYDARVGAEILLKNAQHHPVALVFGAETSGLTAVEVSKCSVKIVIPTNPDYPSLNLASAVQVMAYELRMALMQAKPVKPKQTEPATLNEIELFYHHLEQIMIRVDFLNPQQPKKLMQRLRRLYARARLEKEELNILRGILKAVEKHLSSKP</sequence>
<reference evidence="8" key="1">
    <citation type="submission" date="2016-10" db="EMBL/GenBank/DDBJ databases">
        <authorList>
            <person name="Varghese N."/>
            <person name="Submissions S."/>
        </authorList>
    </citation>
    <scope>NUCLEOTIDE SEQUENCE [LARGE SCALE GENOMIC DNA]</scope>
    <source>
        <strain evidence="8">Nm71</strain>
    </source>
</reference>
<dbReference type="PIRSF" id="PIRSF004808">
    <property type="entry name" value="LasT"/>
    <property type="match status" value="1"/>
</dbReference>
<evidence type="ECO:0000256" key="5">
    <source>
        <dbReference type="RuleBase" id="RU362024"/>
    </source>
</evidence>
<keyword evidence="8" id="KW-1185">Reference proteome</keyword>
<evidence type="ECO:0000256" key="4">
    <source>
        <dbReference type="ARBA" id="ARBA00022691"/>
    </source>
</evidence>
<evidence type="ECO:0000256" key="3">
    <source>
        <dbReference type="ARBA" id="ARBA00022679"/>
    </source>
</evidence>
<keyword evidence="2 5" id="KW-0489">Methyltransferase</keyword>
<accession>A0A1I0DSL4</accession>
<dbReference type="InterPro" id="IPR004384">
    <property type="entry name" value="RNA_MeTrfase_TrmJ/LasT"/>
</dbReference>
<dbReference type="Pfam" id="PF00588">
    <property type="entry name" value="SpoU_methylase"/>
    <property type="match status" value="1"/>
</dbReference>
<comment type="function">
    <text evidence="5">Catalyzes the formation of 2'O-methylated cytidine (Cm32) or 2'O-methylated uridine (Um32) at position 32 in tRNA.</text>
</comment>
<comment type="subunit">
    <text evidence="5">Homodimer.</text>
</comment>
<evidence type="ECO:0000256" key="2">
    <source>
        <dbReference type="ARBA" id="ARBA00022603"/>
    </source>
</evidence>
<keyword evidence="3 7" id="KW-0808">Transferase</keyword>
<dbReference type="OrthoDB" id="9806346at2"/>
<dbReference type="GO" id="GO:0160206">
    <property type="term" value="F:tRNA (cytidine(32)/uridine(32)-2'-O)-methyltransferase activity"/>
    <property type="evidence" value="ECO:0007669"/>
    <property type="project" value="UniProtKB-EC"/>
</dbReference>
<dbReference type="InterPro" id="IPR029028">
    <property type="entry name" value="Alpha/beta_knot_MTases"/>
</dbReference>
<dbReference type="Gene3D" id="3.40.1280.10">
    <property type="match status" value="1"/>
</dbReference>
<dbReference type="FunFam" id="3.40.1280.10:FF:000006">
    <property type="entry name" value="Uncharacterized tRNA/rRNA methyltransferase HI_0380"/>
    <property type="match status" value="1"/>
</dbReference>
<dbReference type="GO" id="GO:0002128">
    <property type="term" value="P:tRNA nucleoside ribose methylation"/>
    <property type="evidence" value="ECO:0007669"/>
    <property type="project" value="TreeGrafter"/>
</dbReference>
<evidence type="ECO:0000256" key="1">
    <source>
        <dbReference type="ARBA" id="ARBA00007228"/>
    </source>
</evidence>
<dbReference type="NCBIfam" id="TIGR00050">
    <property type="entry name" value="rRNA_methyl_1"/>
    <property type="match status" value="1"/>
</dbReference>
<evidence type="ECO:0000313" key="7">
    <source>
        <dbReference type="EMBL" id="SET35200.1"/>
    </source>
</evidence>
<dbReference type="PANTHER" id="PTHR42786:SF2">
    <property type="entry name" value="TRNA (CYTIDINE_URIDINE-2'-O-)-METHYLTRANSFERASE TRMJ"/>
    <property type="match status" value="1"/>
</dbReference>
<comment type="similarity">
    <text evidence="1">Belongs to the class IV-like SAM-binding methyltransferase superfamily. RNA methyltransferase TrmH family.</text>
</comment>